<evidence type="ECO:0000313" key="3">
    <source>
        <dbReference type="Proteomes" id="UP000266841"/>
    </source>
</evidence>
<dbReference type="OrthoDB" id="440324at2759"/>
<comment type="caution">
    <text evidence="2">The sequence shown here is derived from an EMBL/GenBank/DDBJ whole genome shotgun (WGS) entry which is preliminary data.</text>
</comment>
<dbReference type="eggNOG" id="ENOG502T15B">
    <property type="taxonomic scope" value="Eukaryota"/>
</dbReference>
<feature type="region of interest" description="Disordered" evidence="1">
    <location>
        <begin position="1"/>
        <end position="54"/>
    </location>
</feature>
<feature type="compositionally biased region" description="Polar residues" evidence="1">
    <location>
        <begin position="334"/>
        <end position="344"/>
    </location>
</feature>
<feature type="compositionally biased region" description="Low complexity" evidence="1">
    <location>
        <begin position="104"/>
        <end position="116"/>
    </location>
</feature>
<feature type="compositionally biased region" description="Basic residues" evidence="1">
    <location>
        <begin position="423"/>
        <end position="433"/>
    </location>
</feature>
<feature type="region of interest" description="Disordered" evidence="1">
    <location>
        <begin position="208"/>
        <end position="433"/>
    </location>
</feature>
<feature type="compositionally biased region" description="Polar residues" evidence="1">
    <location>
        <begin position="208"/>
        <end position="235"/>
    </location>
</feature>
<proteinExistence type="predicted"/>
<sequence>MTSDINRSFQGKSHWPPALRRRLGIPKVASVADGKDGNDQSVSGSGNDPLSAHQLRSYIHDGYAKMTSIQRQLHRGEESYFEDSYAHHPHGGSSGGVGTDKADASSSSSKPGQPQSMAKISVKRMPAEFRWFSSSCKSVNPMDGQILALDRPSLINQPPTPEPQPREGATGGKSQEDHGSTMEEKRDEVKGDNQLYQTISNAQIAKTDVVTSSRDAPQDSGVTAASTASLDTKGTSADEELVAVVQSDNAAAARRDPIKMEVSAAEKAPPQCRGGDDPPSQLALLATKEAEASGMVSSSTPSGSDQDKLVQSESQDKTSSHTAPEVEDKVKMATAQQLVPNPLNSVDYKVESAADTSQSADLPSKDESDPAPAVKNSVLEPDGRPEDAAAKLETKNAIDEKGDPDPASPAAPAKLSSSGSRRTSSRRKRKAAS</sequence>
<feature type="region of interest" description="Disordered" evidence="1">
    <location>
        <begin position="70"/>
        <end position="121"/>
    </location>
</feature>
<gene>
    <name evidence="2" type="ORF">THAOC_37682</name>
</gene>
<feature type="compositionally biased region" description="Low complexity" evidence="1">
    <location>
        <begin position="408"/>
        <end position="422"/>
    </location>
</feature>
<feature type="compositionally biased region" description="Polar residues" evidence="1">
    <location>
        <begin position="39"/>
        <end position="48"/>
    </location>
</feature>
<name>K0R5K0_THAOC</name>
<feature type="compositionally biased region" description="Polar residues" evidence="1">
    <location>
        <begin position="1"/>
        <end position="11"/>
    </location>
</feature>
<feature type="compositionally biased region" description="Basic and acidic residues" evidence="1">
    <location>
        <begin position="305"/>
        <end position="331"/>
    </location>
</feature>
<reference evidence="2 3" key="1">
    <citation type="journal article" date="2012" name="Genome Biol.">
        <title>Genome and low-iron response of an oceanic diatom adapted to chronic iron limitation.</title>
        <authorList>
            <person name="Lommer M."/>
            <person name="Specht M."/>
            <person name="Roy A.S."/>
            <person name="Kraemer L."/>
            <person name="Andreson R."/>
            <person name="Gutowska M.A."/>
            <person name="Wolf J."/>
            <person name="Bergner S.V."/>
            <person name="Schilhabel M.B."/>
            <person name="Klostermeier U.C."/>
            <person name="Beiko R.G."/>
            <person name="Rosenstiel P."/>
            <person name="Hippler M."/>
            <person name="Laroche J."/>
        </authorList>
    </citation>
    <scope>NUCLEOTIDE SEQUENCE [LARGE SCALE GENOMIC DNA]</scope>
    <source>
        <strain evidence="2 3">CCMP1005</strain>
    </source>
</reference>
<protein>
    <submittedName>
        <fullName evidence="2">Uncharacterized protein</fullName>
    </submittedName>
</protein>
<evidence type="ECO:0000256" key="1">
    <source>
        <dbReference type="SAM" id="MobiDB-lite"/>
    </source>
</evidence>
<evidence type="ECO:0000313" key="2">
    <source>
        <dbReference type="EMBL" id="EJK43836.1"/>
    </source>
</evidence>
<accession>K0R5K0</accession>
<feature type="compositionally biased region" description="Basic and acidic residues" evidence="1">
    <location>
        <begin position="174"/>
        <end position="189"/>
    </location>
</feature>
<keyword evidence="3" id="KW-1185">Reference proteome</keyword>
<organism evidence="2 3">
    <name type="scientific">Thalassiosira oceanica</name>
    <name type="common">Marine diatom</name>
    <dbReference type="NCBI Taxonomy" id="159749"/>
    <lineage>
        <taxon>Eukaryota</taxon>
        <taxon>Sar</taxon>
        <taxon>Stramenopiles</taxon>
        <taxon>Ochrophyta</taxon>
        <taxon>Bacillariophyta</taxon>
        <taxon>Coscinodiscophyceae</taxon>
        <taxon>Thalassiosirophycidae</taxon>
        <taxon>Thalassiosirales</taxon>
        <taxon>Thalassiosiraceae</taxon>
        <taxon>Thalassiosira</taxon>
    </lineage>
</organism>
<feature type="compositionally biased region" description="Basic and acidic residues" evidence="1">
    <location>
        <begin position="381"/>
        <end position="404"/>
    </location>
</feature>
<feature type="region of interest" description="Disordered" evidence="1">
    <location>
        <begin position="143"/>
        <end position="189"/>
    </location>
</feature>
<dbReference type="AlphaFoldDB" id="K0R5K0"/>
<dbReference type="EMBL" id="AGNL01050572">
    <property type="protein sequence ID" value="EJK43836.1"/>
    <property type="molecule type" value="Genomic_DNA"/>
</dbReference>
<dbReference type="Proteomes" id="UP000266841">
    <property type="component" value="Unassembled WGS sequence"/>
</dbReference>
<feature type="compositionally biased region" description="Low complexity" evidence="1">
    <location>
        <begin position="293"/>
        <end position="304"/>
    </location>
</feature>